<name>A0A853IC63_9GAMM</name>
<dbReference type="Gene3D" id="3.30.470.30">
    <property type="entry name" value="DNA ligase/mRNA capping enzyme"/>
    <property type="match status" value="1"/>
</dbReference>
<dbReference type="EMBL" id="JACCKB010000026">
    <property type="protein sequence ID" value="NYZ67491.1"/>
    <property type="molecule type" value="Genomic_DNA"/>
</dbReference>
<sequence length="131" mass="15157">MDKLRKYSSIENSYQDEFINKIIAHKLGVSEYFVQEKVHGANLSFWTDGVSIKSAKRIGFIEEDENFYSNTNLDVKNKYESLVYKIFKAVFSIHQNIKTIAIFGKLFGGGYPHPDVVKDKKAVTIQIWWIS</sequence>
<proteinExistence type="predicted"/>
<organism evidence="1 2">
    <name type="scientific">Spartinivicinus marinus</name>
    <dbReference type="NCBI Taxonomy" id="2994442"/>
    <lineage>
        <taxon>Bacteria</taxon>
        <taxon>Pseudomonadati</taxon>
        <taxon>Pseudomonadota</taxon>
        <taxon>Gammaproteobacteria</taxon>
        <taxon>Oceanospirillales</taxon>
        <taxon>Zooshikellaceae</taxon>
        <taxon>Spartinivicinus</taxon>
    </lineage>
</organism>
<dbReference type="SUPFAM" id="SSF56091">
    <property type="entry name" value="DNA ligase/mRNA capping enzyme, catalytic domain"/>
    <property type="match status" value="1"/>
</dbReference>
<evidence type="ECO:0000313" key="1">
    <source>
        <dbReference type="EMBL" id="NYZ67491.1"/>
    </source>
</evidence>
<keyword evidence="2" id="KW-1185">Reference proteome</keyword>
<dbReference type="AlphaFoldDB" id="A0A853IC63"/>
<comment type="caution">
    <text evidence="1">The sequence shown here is derived from an EMBL/GenBank/DDBJ whole genome shotgun (WGS) entry which is preliminary data.</text>
</comment>
<protein>
    <recommendedName>
        <fullName evidence="3">RNA ligase domain-containing protein</fullName>
    </recommendedName>
</protein>
<reference evidence="1 2" key="1">
    <citation type="submission" date="2020-07" db="EMBL/GenBank/DDBJ databases">
        <title>Endozoicomonas sp. nov., isolated from sediment.</title>
        <authorList>
            <person name="Gu T."/>
        </authorList>
    </citation>
    <scope>NUCLEOTIDE SEQUENCE [LARGE SCALE GENOMIC DNA]</scope>
    <source>
        <strain evidence="1 2">SM1973</strain>
    </source>
</reference>
<evidence type="ECO:0000313" key="2">
    <source>
        <dbReference type="Proteomes" id="UP000569732"/>
    </source>
</evidence>
<accession>A0A853IC63</accession>
<gene>
    <name evidence="1" type="ORF">H0A36_15850</name>
</gene>
<dbReference type="Proteomes" id="UP000569732">
    <property type="component" value="Unassembled WGS sequence"/>
</dbReference>
<dbReference type="RefSeq" id="WP_180569514.1">
    <property type="nucleotide sequence ID" value="NZ_JACCKB010000026.1"/>
</dbReference>
<evidence type="ECO:0008006" key="3">
    <source>
        <dbReference type="Google" id="ProtNLM"/>
    </source>
</evidence>